<comment type="caution">
    <text evidence="2">The sequence shown here is derived from an EMBL/GenBank/DDBJ whole genome shotgun (WGS) entry which is preliminary data.</text>
</comment>
<dbReference type="Pfam" id="PF00873">
    <property type="entry name" value="ACR_tran"/>
    <property type="match status" value="1"/>
</dbReference>
<gene>
    <name evidence="2" type="ORF">L7E55_09865</name>
</gene>
<feature type="transmembrane region" description="Helical" evidence="1">
    <location>
        <begin position="865"/>
        <end position="884"/>
    </location>
</feature>
<proteinExistence type="predicted"/>
<dbReference type="InterPro" id="IPR027463">
    <property type="entry name" value="AcrB_DN_DC_subdom"/>
</dbReference>
<dbReference type="SUPFAM" id="SSF82714">
    <property type="entry name" value="Multidrug efflux transporter AcrB TolC docking domain, DN and DC subdomains"/>
    <property type="match status" value="2"/>
</dbReference>
<dbReference type="PRINTS" id="PR00702">
    <property type="entry name" value="ACRIFLAVINRP"/>
</dbReference>
<feature type="transmembrane region" description="Helical" evidence="1">
    <location>
        <begin position="455"/>
        <end position="481"/>
    </location>
</feature>
<keyword evidence="1" id="KW-1133">Transmembrane helix</keyword>
<protein>
    <submittedName>
        <fullName evidence="2">Efflux RND transporter permease subunit</fullName>
    </submittedName>
</protein>
<dbReference type="Gene3D" id="3.30.70.1440">
    <property type="entry name" value="Multidrug efflux transporter AcrB pore domain"/>
    <property type="match status" value="1"/>
</dbReference>
<feature type="transmembrane region" description="Helical" evidence="1">
    <location>
        <begin position="335"/>
        <end position="368"/>
    </location>
</feature>
<dbReference type="EMBL" id="JAKOAV010000017">
    <property type="protein sequence ID" value="MDF9408658.1"/>
    <property type="molecule type" value="Genomic_DNA"/>
</dbReference>
<evidence type="ECO:0000313" key="2">
    <source>
        <dbReference type="EMBL" id="MDF9408658.1"/>
    </source>
</evidence>
<dbReference type="GO" id="GO:0005886">
    <property type="term" value="C:plasma membrane"/>
    <property type="evidence" value="ECO:0007669"/>
    <property type="project" value="TreeGrafter"/>
</dbReference>
<sequence length="1042" mass="113763">MLRKILEYNKIILVFFVAAALWGLLSFYTIPRQEDPDITLLNARVVTTYPGASPEKVEKLVTKPLEEGFEAIKGVKKIESTSSESLSVIIIEVYPGTDTKKAWDDVRYKIEEVRGNLPDEASEPQINTELIRTCMMVLHLDAPNMDYLELEAVSRKVKDELKGLPGVAEVQREGLPDREIQVVLDLERMARFNLTWSQVADAIKARNVTIPGGKIKEQPYGLAIQTTGEYLDPQVISGTILKVTPEGNSVYLRDIASVSLGTADPTVLVRSNGTPAVSLVLFPKENIDRVKVAANIQAYIEQSIAPALPTGVTPRIVFNQAVNTSAQFSHLYKELFIGMGIVFLVCLLALPPFGALLVAVAIPLSVLLGMGPLGMMGLKLHQISVAALVIVLGILVDDSIVTNDNIQRHLELGDNPMQAATLGIREVAYSITNATVATIAAFAPLFLLKGNIGEFIYAIPQVVTVTLLASLVVSLFLTPIVRLHLASRPAGPAGGVIAAFFHRDGGLAEGTYRRLLTFYRHSIELALSRPWRTVVMAVIFMIVSLSLFPLTGKTFFPPADRSEFLIDITTPATSTLEETLSQIMGVESILAEQPEVNIIASYVGKSFPQFYYNETKYVSGSNKGCIYVNTRTGRGMRKPAQLVEYLRGRLREEIPGANILVRNLEQGTPVGAPVAVRIKGEDMETLRTLAGDISARLRDIPGAINVDDTMGPDIFQFKVIVDEERANRLGVTNLDIASTILLMTNGMAVSTYQLPDEQINIVLKAAKNQSIPLDQLKNLPVPSRVNGAGIPLNQLAEITPTWAVSQINRNQLVRTVTVSSYTQGRLPSEVVKDLQNSLQSYPLPQGYKIEYGGEQEEGNKSFADLARLSLMVMVIIYLLLATQFNSLLKPLIIMVTVFLGVCGALIGIFVTGNPIGFMAALGVFSLAGVVVRNGIVLIEFVELAVKEGKPLKEALAQAGQARLRPILLTMFSAVGGLTPMVVAGGALWQPMAIAIISGLIISTVLTLYVVPTLYLLLENYLSRRDRQKQASRKLMMEQPQTR</sequence>
<feature type="transmembrane region" description="Helical" evidence="1">
    <location>
        <begin position="994"/>
        <end position="1017"/>
    </location>
</feature>
<evidence type="ECO:0000313" key="3">
    <source>
        <dbReference type="Proteomes" id="UP001154312"/>
    </source>
</evidence>
<dbReference type="Gene3D" id="3.30.70.1430">
    <property type="entry name" value="Multidrug efflux transporter AcrB pore domain"/>
    <property type="match status" value="2"/>
</dbReference>
<accession>A0A9X4H4D2</accession>
<evidence type="ECO:0000256" key="1">
    <source>
        <dbReference type="SAM" id="Phobius"/>
    </source>
</evidence>
<dbReference type="SUPFAM" id="SSF82866">
    <property type="entry name" value="Multidrug efflux transporter AcrB transmembrane domain"/>
    <property type="match status" value="2"/>
</dbReference>
<feature type="transmembrane region" description="Helical" evidence="1">
    <location>
        <begin position="917"/>
        <end position="945"/>
    </location>
</feature>
<dbReference type="Gene3D" id="3.30.2090.10">
    <property type="entry name" value="Multidrug efflux transporter AcrB TolC docking domain, DN and DC subdomains"/>
    <property type="match status" value="2"/>
</dbReference>
<organism evidence="2 3">
    <name type="scientific">Pelotomaculum isophthalicicum JI</name>
    <dbReference type="NCBI Taxonomy" id="947010"/>
    <lineage>
        <taxon>Bacteria</taxon>
        <taxon>Bacillati</taxon>
        <taxon>Bacillota</taxon>
        <taxon>Clostridia</taxon>
        <taxon>Eubacteriales</taxon>
        <taxon>Desulfotomaculaceae</taxon>
        <taxon>Pelotomaculum</taxon>
    </lineage>
</organism>
<reference evidence="2" key="1">
    <citation type="submission" date="2022-02" db="EMBL/GenBank/DDBJ databases">
        <authorList>
            <person name="Leng L."/>
        </authorList>
    </citation>
    <scope>NUCLEOTIDE SEQUENCE</scope>
    <source>
        <strain evidence="2">JI</strain>
    </source>
</reference>
<name>A0A9X4H4D2_9FIRM</name>
<dbReference type="AlphaFoldDB" id="A0A9X4H4D2"/>
<dbReference type="Gene3D" id="3.30.70.1320">
    <property type="entry name" value="Multidrug efflux transporter AcrB pore domain like"/>
    <property type="match status" value="1"/>
</dbReference>
<feature type="transmembrane region" description="Helical" evidence="1">
    <location>
        <begin position="427"/>
        <end position="448"/>
    </location>
</feature>
<dbReference type="SUPFAM" id="SSF82693">
    <property type="entry name" value="Multidrug efflux transporter AcrB pore domain, PN1, PN2, PC1 and PC2 subdomains"/>
    <property type="match status" value="3"/>
</dbReference>
<dbReference type="RefSeq" id="WP_277444002.1">
    <property type="nucleotide sequence ID" value="NZ_JAKOAV010000017.1"/>
</dbReference>
<dbReference type="PANTHER" id="PTHR32063">
    <property type="match status" value="1"/>
</dbReference>
<dbReference type="PANTHER" id="PTHR32063:SF18">
    <property type="entry name" value="CATION EFFLUX SYSTEM PROTEIN"/>
    <property type="match status" value="1"/>
</dbReference>
<feature type="transmembrane region" description="Helical" evidence="1">
    <location>
        <begin position="533"/>
        <end position="552"/>
    </location>
</feature>
<keyword evidence="1" id="KW-0812">Transmembrane</keyword>
<dbReference type="GO" id="GO:0042910">
    <property type="term" value="F:xenobiotic transmembrane transporter activity"/>
    <property type="evidence" value="ECO:0007669"/>
    <property type="project" value="TreeGrafter"/>
</dbReference>
<feature type="transmembrane region" description="Helical" evidence="1">
    <location>
        <begin position="966"/>
        <end position="988"/>
    </location>
</feature>
<dbReference type="InterPro" id="IPR001036">
    <property type="entry name" value="Acrflvin-R"/>
</dbReference>
<dbReference type="Proteomes" id="UP001154312">
    <property type="component" value="Unassembled WGS sequence"/>
</dbReference>
<feature type="transmembrane region" description="Helical" evidence="1">
    <location>
        <begin position="891"/>
        <end position="911"/>
    </location>
</feature>
<dbReference type="Gene3D" id="1.20.1640.10">
    <property type="entry name" value="Multidrug efflux transporter AcrB transmembrane domain"/>
    <property type="match status" value="2"/>
</dbReference>
<keyword evidence="3" id="KW-1185">Reference proteome</keyword>
<feature type="transmembrane region" description="Helical" evidence="1">
    <location>
        <begin position="12"/>
        <end position="30"/>
    </location>
</feature>
<keyword evidence="1" id="KW-0472">Membrane</keyword>